<feature type="transmembrane region" description="Helical" evidence="4">
    <location>
        <begin position="661"/>
        <end position="681"/>
    </location>
</feature>
<dbReference type="InterPro" id="IPR052979">
    <property type="entry name" value="Adenylate-forming_domain"/>
</dbReference>
<organism evidence="6 7">
    <name type="scientific">Hapsidospora chrysogenum (strain ATCC 11550 / CBS 779.69 / DSM 880 / IAM 14645 / JCM 23072 / IMI 49137)</name>
    <name type="common">Acremonium chrysogenum</name>
    <dbReference type="NCBI Taxonomy" id="857340"/>
    <lineage>
        <taxon>Eukaryota</taxon>
        <taxon>Fungi</taxon>
        <taxon>Dikarya</taxon>
        <taxon>Ascomycota</taxon>
        <taxon>Pezizomycotina</taxon>
        <taxon>Sordariomycetes</taxon>
        <taxon>Hypocreomycetidae</taxon>
        <taxon>Hypocreales</taxon>
        <taxon>Bionectriaceae</taxon>
        <taxon>Hapsidospora</taxon>
    </lineage>
</organism>
<feature type="domain" description="AMP-dependent synthetase/ligase" evidence="5">
    <location>
        <begin position="31"/>
        <end position="374"/>
    </location>
</feature>
<feature type="transmembrane region" description="Helical" evidence="4">
    <location>
        <begin position="779"/>
        <end position="797"/>
    </location>
</feature>
<evidence type="ECO:0000256" key="2">
    <source>
        <dbReference type="ARBA" id="ARBA00022553"/>
    </source>
</evidence>
<keyword evidence="7" id="KW-1185">Reference proteome</keyword>
<evidence type="ECO:0000313" key="7">
    <source>
        <dbReference type="Proteomes" id="UP000029964"/>
    </source>
</evidence>
<feature type="compositionally biased region" description="Low complexity" evidence="3">
    <location>
        <begin position="544"/>
        <end position="554"/>
    </location>
</feature>
<comment type="caution">
    <text evidence="6">The sequence shown here is derived from an EMBL/GenBank/DDBJ whole genome shotgun (WGS) entry which is preliminary data.</text>
</comment>
<evidence type="ECO:0000256" key="1">
    <source>
        <dbReference type="ARBA" id="ARBA00022450"/>
    </source>
</evidence>
<dbReference type="InterPro" id="IPR010071">
    <property type="entry name" value="AA_adenyl_dom"/>
</dbReference>
<dbReference type="HOGENOM" id="CLU_005562_2_0_1"/>
<protein>
    <submittedName>
        <fullName evidence="6">Nonribosomal peptide synthetase-like protein</fullName>
    </submittedName>
</protein>
<sequence>MISDADLSLVRSFEQGQVTDCPFSTVTSAFYHNASSYPDAIAARDMSSSPAKELTYEELAAQAQSLAVRLRDLGVGPGHRVPLLVKRGLDMIVGIWAVLSCGAQYVPLDGGVVPETTIRTVVEQAGGGFVVLCTSSTEPRLRDLGHHFENLVPVVIDQHRESMGNSRDLPTSDTILDLATADGGCYVIYTSGTTGKPKGVDVTHRNVANLVCLSPGNLGVRPGTCVGSVLNISFDMAAWEIFACLCNGGTLVIRGSKWEAALEQINVLICTPTILSKYHPTQFPKIKTVATAGEASSQSLADLWAAHTTYWNCCGPTETTIVNTMSRHIVGEKLSIGRPTPNNTVYILDARLDRVGVGVPGAMWAGGHGISRGYVGLEAKTKECYLPDRFADDGSHMYKTGDLGRWREDGAIDILGRADDQVKVKGFRIELDGISATLASFPGVTRATALLMDGEIHGFVSPDHHEVSSILGHVKKSQPYYAVPSHIHLYASLPSTPNGKIDKKALLVMAKGAPKDEMPETHTLVMPEKHGDPELALETRSLSSTTTYTTTTTSPNEKDLDVDIPDKKRGQPWRGLQHRIFIIYRQLFSIVWLVNIGFLVALIVTHNGGHGGAPWLNILVAANLLTAILIRQELVINALYTITCSVPRSFPLWIRSRCAEIYHLGGVHSGAGICATAWLLISTVRTTVEHVTDGTKLSPNALAVLVLSWVLCLLCCCLVGFAWPGFRKRYHNQFERIHRFVGWTTLGIFWVRSVLSIDGERRGREQVIDLGNALVKSPVFWILIVATLSIASSWFFLRKVPVEAEVLSDHAVRLHFDYTTPVNGSFTRLSRRPLLEWHSFATIPNPQHSDSGKGYSLIVSNAGDWTRSCIQNPPTSLWVRGLPTCGVMRIATLFNRVVVIATGSGIGPVLGHVGQPSCPTQLIWSTRDPEATFGTDIIRTVRRGIPGAVIHDTRVSGRPDLVRMGFNMARSFGAEAVIIIANEKITKKVVYGLRTRGMSAYGAIWDS</sequence>
<accession>A0A086T8K0</accession>
<dbReference type="Proteomes" id="UP000029964">
    <property type="component" value="Unassembled WGS sequence"/>
</dbReference>
<feature type="transmembrane region" description="Helical" evidence="4">
    <location>
        <begin position="701"/>
        <end position="725"/>
    </location>
</feature>
<dbReference type="Pfam" id="PF00501">
    <property type="entry name" value="AMP-binding"/>
    <property type="match status" value="1"/>
</dbReference>
<dbReference type="AlphaFoldDB" id="A0A086T8K0"/>
<proteinExistence type="predicted"/>
<reference evidence="7" key="1">
    <citation type="journal article" date="2014" name="Genome Announc.">
        <title>Genome sequence and annotation of Acremonium chrysogenum, producer of the beta-lactam antibiotic cephalosporin C.</title>
        <authorList>
            <person name="Terfehr D."/>
            <person name="Dahlmann T.A."/>
            <person name="Specht T."/>
            <person name="Zadra I."/>
            <person name="Kuernsteiner H."/>
            <person name="Kueck U."/>
        </authorList>
    </citation>
    <scope>NUCLEOTIDE SEQUENCE [LARGE SCALE GENOMIC DNA]</scope>
    <source>
        <strain evidence="7">ATCC 11550 / CBS 779.69 / DSM 880 / IAM 14645 / JCM 23072 / IMI 49137</strain>
    </source>
</reference>
<keyword evidence="4" id="KW-1133">Transmembrane helix</keyword>
<gene>
    <name evidence="6" type="ORF">ACRE_035780</name>
</gene>
<dbReference type="InterPro" id="IPR042099">
    <property type="entry name" value="ANL_N_sf"/>
</dbReference>
<keyword evidence="1" id="KW-0596">Phosphopantetheine</keyword>
<dbReference type="STRING" id="857340.A0A086T8K0"/>
<dbReference type="PROSITE" id="PS00455">
    <property type="entry name" value="AMP_BINDING"/>
    <property type="match status" value="1"/>
</dbReference>
<dbReference type="PANTHER" id="PTHR33927">
    <property type="entry name" value="TRANSMEMBRANE PROTEIN"/>
    <property type="match status" value="1"/>
</dbReference>
<feature type="transmembrane region" description="Helical" evidence="4">
    <location>
        <begin position="737"/>
        <end position="755"/>
    </location>
</feature>
<dbReference type="SUPFAM" id="SSF56801">
    <property type="entry name" value="Acetyl-CoA synthetase-like"/>
    <property type="match status" value="1"/>
</dbReference>
<dbReference type="Gene3D" id="3.30.300.30">
    <property type="match status" value="1"/>
</dbReference>
<feature type="region of interest" description="Disordered" evidence="3">
    <location>
        <begin position="544"/>
        <end position="565"/>
    </location>
</feature>
<evidence type="ECO:0000313" key="6">
    <source>
        <dbReference type="EMBL" id="KFH45682.1"/>
    </source>
</evidence>
<feature type="transmembrane region" description="Helical" evidence="4">
    <location>
        <begin position="582"/>
        <end position="603"/>
    </location>
</feature>
<feature type="compositionally biased region" description="Basic and acidic residues" evidence="3">
    <location>
        <begin position="556"/>
        <end position="565"/>
    </location>
</feature>
<name>A0A086T8K0_HAPC1</name>
<dbReference type="EMBL" id="JPKY01000029">
    <property type="protein sequence ID" value="KFH45682.1"/>
    <property type="molecule type" value="Genomic_DNA"/>
</dbReference>
<evidence type="ECO:0000256" key="3">
    <source>
        <dbReference type="SAM" id="MobiDB-lite"/>
    </source>
</evidence>
<evidence type="ECO:0000259" key="5">
    <source>
        <dbReference type="Pfam" id="PF00501"/>
    </source>
</evidence>
<evidence type="ECO:0000256" key="4">
    <source>
        <dbReference type="SAM" id="Phobius"/>
    </source>
</evidence>
<dbReference type="Gene3D" id="3.40.50.12780">
    <property type="entry name" value="N-terminal domain of ligase-like"/>
    <property type="match status" value="1"/>
</dbReference>
<keyword evidence="2" id="KW-0597">Phosphoprotein</keyword>
<dbReference type="InterPro" id="IPR045851">
    <property type="entry name" value="AMP-bd_C_sf"/>
</dbReference>
<dbReference type="InterPro" id="IPR000873">
    <property type="entry name" value="AMP-dep_synth/lig_dom"/>
</dbReference>
<dbReference type="NCBIfam" id="TIGR01733">
    <property type="entry name" value="AA-adenyl-dom"/>
    <property type="match status" value="1"/>
</dbReference>
<feature type="transmembrane region" description="Helical" evidence="4">
    <location>
        <begin position="615"/>
        <end position="640"/>
    </location>
</feature>
<keyword evidence="4" id="KW-0812">Transmembrane</keyword>
<dbReference type="PANTHER" id="PTHR33927:SF5">
    <property type="entry name" value="ENZYME, PUTATIVE (AFU_ORTHOLOGUE AFUA_8G01222)-RELATED"/>
    <property type="match status" value="1"/>
</dbReference>
<dbReference type="InterPro" id="IPR020845">
    <property type="entry name" value="AMP-binding_CS"/>
</dbReference>
<keyword evidence="4" id="KW-0472">Membrane</keyword>
<dbReference type="OrthoDB" id="3142841at2759"/>